<dbReference type="OrthoDB" id="281633at2"/>
<feature type="transmembrane region" description="Helical" evidence="1">
    <location>
        <begin position="112"/>
        <end position="129"/>
    </location>
</feature>
<dbReference type="STRING" id="526226.Gbro_3467"/>
<reference evidence="3" key="1">
    <citation type="submission" date="2009-10" db="EMBL/GenBank/DDBJ databases">
        <title>The complete chromosome of Gordonia bronchialis DSM 43247.</title>
        <authorList>
            <consortium name="US DOE Joint Genome Institute (JGI-PGF)"/>
            <person name="Lucas S."/>
            <person name="Copeland A."/>
            <person name="Lapidus A."/>
            <person name="Glavina del Rio T."/>
            <person name="Dalin E."/>
            <person name="Tice H."/>
            <person name="Bruce D."/>
            <person name="Goodwin L."/>
            <person name="Pitluck S."/>
            <person name="Kyrpides N."/>
            <person name="Mavromatis K."/>
            <person name="Ivanova N."/>
            <person name="Ovchinnikova G."/>
            <person name="Saunders E."/>
            <person name="Brettin T."/>
            <person name="Detter J.C."/>
            <person name="Han C."/>
            <person name="Larimer F."/>
            <person name="Land M."/>
            <person name="Hauser L."/>
            <person name="Markowitz V."/>
            <person name="Cheng J.-F."/>
            <person name="Hugenholtz P."/>
            <person name="Woyke T."/>
            <person name="Wu D."/>
            <person name="Jando M."/>
            <person name="Schneider S."/>
            <person name="Goeker M."/>
            <person name="Klenk H.-P."/>
            <person name="Eisen J.A."/>
        </authorList>
    </citation>
    <scope>NUCLEOTIDE SEQUENCE [LARGE SCALE GENOMIC DNA]</scope>
    <source>
        <strain evidence="3">ATCC 25592 / DSM 43247 / BCRC 13721 / JCM 3198 / KCTC 3076 / NBRC 16047 / NCTC 10667</strain>
    </source>
</reference>
<keyword evidence="1" id="KW-1133">Transmembrane helix</keyword>
<keyword evidence="1" id="KW-0472">Membrane</keyword>
<feature type="transmembrane region" description="Helical" evidence="1">
    <location>
        <begin position="149"/>
        <end position="167"/>
    </location>
</feature>
<protein>
    <recommendedName>
        <fullName evidence="4">DoxX family protein</fullName>
    </recommendedName>
</protein>
<dbReference type="eggNOG" id="ENOG50335JP">
    <property type="taxonomic scope" value="Bacteria"/>
</dbReference>
<keyword evidence="3" id="KW-1185">Reference proteome</keyword>
<dbReference type="Proteomes" id="UP000001219">
    <property type="component" value="Chromosome"/>
</dbReference>
<evidence type="ECO:0008006" key="4">
    <source>
        <dbReference type="Google" id="ProtNLM"/>
    </source>
</evidence>
<evidence type="ECO:0000313" key="3">
    <source>
        <dbReference type="Proteomes" id="UP000001219"/>
    </source>
</evidence>
<dbReference type="RefSeq" id="WP_012835175.1">
    <property type="nucleotide sequence ID" value="NC_013441.1"/>
</dbReference>
<evidence type="ECO:0000313" key="2">
    <source>
        <dbReference type="EMBL" id="ACY22661.1"/>
    </source>
</evidence>
<dbReference type="InterPro" id="IPR046740">
    <property type="entry name" value="DUF6790"/>
</dbReference>
<dbReference type="AlphaFoldDB" id="D0LE69"/>
<evidence type="ECO:0000256" key="1">
    <source>
        <dbReference type="SAM" id="Phobius"/>
    </source>
</evidence>
<proteinExistence type="predicted"/>
<sequence>MAEAGSVSSLDRVLRLSIRLIPFVGIAGTIVSTALDAATPGGDLGRDLLENSILWMIGVQGWMTGFGHMFFGEPIAESIGWPAKTPWQWEVGLASLATGVLGVMASGFGTQFWLATIIAFAVFYLGAAIGHVREMIVHKNFAPGNAGPIFFFDVVVPVYLIILYFVVT</sequence>
<accession>D0LE69</accession>
<reference evidence="2 3" key="2">
    <citation type="journal article" date="2010" name="Stand. Genomic Sci.">
        <title>Complete genome sequence of Gordonia bronchialis type strain (3410).</title>
        <authorList>
            <person name="Ivanova N."/>
            <person name="Sikorski J."/>
            <person name="Jando M."/>
            <person name="Lapidus A."/>
            <person name="Nolan M."/>
            <person name="Lucas S."/>
            <person name="Del Rio T.G."/>
            <person name="Tice H."/>
            <person name="Copeland A."/>
            <person name="Cheng J.F."/>
            <person name="Chen F."/>
            <person name="Bruce D."/>
            <person name="Goodwin L."/>
            <person name="Pitluck S."/>
            <person name="Mavromatis K."/>
            <person name="Ovchinnikova G."/>
            <person name="Pati A."/>
            <person name="Chen A."/>
            <person name="Palaniappan K."/>
            <person name="Land M."/>
            <person name="Hauser L."/>
            <person name="Chang Y.J."/>
            <person name="Jeffries C.D."/>
            <person name="Chain P."/>
            <person name="Saunders E."/>
            <person name="Han C."/>
            <person name="Detter J.C."/>
            <person name="Brettin T."/>
            <person name="Rohde M."/>
            <person name="Goker M."/>
            <person name="Bristow J."/>
            <person name="Eisen J.A."/>
            <person name="Markowitz V."/>
            <person name="Hugenholtz P."/>
            <person name="Klenk H.P."/>
            <person name="Kyrpides N.C."/>
        </authorList>
    </citation>
    <scope>NUCLEOTIDE SEQUENCE [LARGE SCALE GENOMIC DNA]</scope>
    <source>
        <strain evidence="3">ATCC 25592 / DSM 43247 / BCRC 13721 / JCM 3198 / KCTC 3076 / NBRC 16047 / NCTC 10667</strain>
    </source>
</reference>
<dbReference type="HOGENOM" id="CLU_119491_2_0_11"/>
<name>D0LE69_GORB4</name>
<gene>
    <name evidence="2" type="ordered locus">Gbro_3467</name>
</gene>
<feature type="transmembrane region" description="Helical" evidence="1">
    <location>
        <begin position="20"/>
        <end position="41"/>
    </location>
</feature>
<organism evidence="2 3">
    <name type="scientific">Gordonia bronchialis (strain ATCC 25592 / DSM 43247 / BCRC 13721 / JCM 3198 / KCTC 3076 / NBRC 16047 / NCTC 10667)</name>
    <name type="common">Rhodococcus bronchialis</name>
    <dbReference type="NCBI Taxonomy" id="526226"/>
    <lineage>
        <taxon>Bacteria</taxon>
        <taxon>Bacillati</taxon>
        <taxon>Actinomycetota</taxon>
        <taxon>Actinomycetes</taxon>
        <taxon>Mycobacteriales</taxon>
        <taxon>Gordoniaceae</taxon>
        <taxon>Gordonia</taxon>
    </lineage>
</organism>
<dbReference type="EMBL" id="CP001802">
    <property type="protein sequence ID" value="ACY22661.1"/>
    <property type="molecule type" value="Genomic_DNA"/>
</dbReference>
<dbReference type="Pfam" id="PF20589">
    <property type="entry name" value="DUF6790"/>
    <property type="match status" value="1"/>
</dbReference>
<keyword evidence="1" id="KW-0812">Transmembrane</keyword>
<dbReference type="KEGG" id="gbr:Gbro_3467"/>